<evidence type="ECO:0000256" key="1">
    <source>
        <dbReference type="SAM" id="Phobius"/>
    </source>
</evidence>
<dbReference type="EMBL" id="JACHMI010000001">
    <property type="protein sequence ID" value="MBB6556169.1"/>
    <property type="molecule type" value="Genomic_DNA"/>
</dbReference>
<evidence type="ECO:0000313" key="2">
    <source>
        <dbReference type="EMBL" id="MBB6556169.1"/>
    </source>
</evidence>
<name>A0A7X0U626_9ACTN</name>
<evidence type="ECO:0000313" key="3">
    <source>
        <dbReference type="Proteomes" id="UP000565579"/>
    </source>
</evidence>
<dbReference type="RefSeq" id="WP_185110651.1">
    <property type="nucleotide sequence ID" value="NZ_BAAAXY010000153.1"/>
</dbReference>
<keyword evidence="1" id="KW-0812">Transmembrane</keyword>
<proteinExistence type="predicted"/>
<comment type="caution">
    <text evidence="2">The sequence shown here is derived from an EMBL/GenBank/DDBJ whole genome shotgun (WGS) entry which is preliminary data.</text>
</comment>
<gene>
    <name evidence="2" type="ORF">HD593_010964</name>
</gene>
<dbReference type="Proteomes" id="UP000565579">
    <property type="component" value="Unassembled WGS sequence"/>
</dbReference>
<organism evidence="2 3">
    <name type="scientific">Nonomuraea rubra</name>
    <dbReference type="NCBI Taxonomy" id="46180"/>
    <lineage>
        <taxon>Bacteria</taxon>
        <taxon>Bacillati</taxon>
        <taxon>Actinomycetota</taxon>
        <taxon>Actinomycetes</taxon>
        <taxon>Streptosporangiales</taxon>
        <taxon>Streptosporangiaceae</taxon>
        <taxon>Nonomuraea</taxon>
    </lineage>
</organism>
<reference evidence="2 3" key="1">
    <citation type="submission" date="2020-08" db="EMBL/GenBank/DDBJ databases">
        <title>Sequencing the genomes of 1000 actinobacteria strains.</title>
        <authorList>
            <person name="Klenk H.-P."/>
        </authorList>
    </citation>
    <scope>NUCLEOTIDE SEQUENCE [LARGE SCALE GENOMIC DNA]</scope>
    <source>
        <strain evidence="2 3">DSM 43768</strain>
    </source>
</reference>
<sequence length="195" mass="21450">MADWAKLIEAIAGLVGAVAWPVAVVLAVWLIMRRHRTAFERLIDRVKSVSYPGGQIDLDAIESRQAAHVETLVEQVLDPDAKREDIQQIARQLAEDAEHLGRVRQAKVDNLEAEAMSRLIDAMAETPSAVMRAGRLLVVKEGGQTAVRHLTPGEAAFFDRHPELHRRPADIMALLALGQFEAGSEPGEENPQEDA</sequence>
<keyword evidence="1" id="KW-1133">Transmembrane helix</keyword>
<keyword evidence="3" id="KW-1185">Reference proteome</keyword>
<protein>
    <submittedName>
        <fullName evidence="2">Arsenate reductase-like glutaredoxin family protein</fullName>
    </submittedName>
</protein>
<keyword evidence="1" id="KW-0472">Membrane</keyword>
<feature type="transmembrane region" description="Helical" evidence="1">
    <location>
        <begin position="12"/>
        <end position="32"/>
    </location>
</feature>
<accession>A0A7X0U626</accession>
<dbReference type="AlphaFoldDB" id="A0A7X0U626"/>